<evidence type="ECO:0000313" key="6">
    <source>
        <dbReference type="EMBL" id="ABV86933.1"/>
    </source>
</evidence>
<dbReference type="SUPFAM" id="SSF46785">
    <property type="entry name" value="Winged helix' DNA-binding domain"/>
    <property type="match status" value="1"/>
</dbReference>
<keyword evidence="4" id="KW-0804">Transcription</keyword>
<dbReference type="EMBL" id="CP000851">
    <property type="protein sequence ID" value="ABV86933.1"/>
    <property type="molecule type" value="Genomic_DNA"/>
</dbReference>
<evidence type="ECO:0000313" key="7">
    <source>
        <dbReference type="Proteomes" id="UP000002608"/>
    </source>
</evidence>
<dbReference type="InterPro" id="IPR005119">
    <property type="entry name" value="LysR_subst-bd"/>
</dbReference>
<dbReference type="SUPFAM" id="SSF53850">
    <property type="entry name" value="Periplasmic binding protein-like II"/>
    <property type="match status" value="1"/>
</dbReference>
<dbReference type="InterPro" id="IPR036390">
    <property type="entry name" value="WH_DNA-bd_sf"/>
</dbReference>
<protein>
    <submittedName>
        <fullName evidence="6">Transcriptional regulator, LysR family</fullName>
    </submittedName>
</protein>
<dbReference type="PANTHER" id="PTHR30537:SF5">
    <property type="entry name" value="HTH-TYPE TRANSCRIPTIONAL ACTIVATOR TTDR-RELATED"/>
    <property type="match status" value="1"/>
</dbReference>
<dbReference type="Gene3D" id="1.10.10.10">
    <property type="entry name" value="Winged helix-like DNA-binding domain superfamily/Winged helix DNA-binding domain"/>
    <property type="match status" value="1"/>
</dbReference>
<proteinExistence type="inferred from homology"/>
<gene>
    <name evidence="6" type="ordered locus">Spea_1608</name>
</gene>
<dbReference type="InterPro" id="IPR000847">
    <property type="entry name" value="LysR_HTH_N"/>
</dbReference>
<feature type="domain" description="HTH lysR-type" evidence="5">
    <location>
        <begin position="2"/>
        <end position="59"/>
    </location>
</feature>
<dbReference type="InterPro" id="IPR036388">
    <property type="entry name" value="WH-like_DNA-bd_sf"/>
</dbReference>
<evidence type="ECO:0000256" key="4">
    <source>
        <dbReference type="ARBA" id="ARBA00023163"/>
    </source>
</evidence>
<dbReference type="GO" id="GO:0003677">
    <property type="term" value="F:DNA binding"/>
    <property type="evidence" value="ECO:0007669"/>
    <property type="project" value="UniProtKB-KW"/>
</dbReference>
<dbReference type="KEGG" id="spl:Spea_1608"/>
<dbReference type="AlphaFoldDB" id="A8H2Z6"/>
<dbReference type="Pfam" id="PF00126">
    <property type="entry name" value="HTH_1"/>
    <property type="match status" value="1"/>
</dbReference>
<dbReference type="Proteomes" id="UP000002608">
    <property type="component" value="Chromosome"/>
</dbReference>
<sequence length="317" mass="36056">MITTEDLRFITTIASHKTLADAARTLNITPPSVTLRLQHIEKKLSIKLIQRPSRVVSLTEEGQLLLDKGLPILRGLDELQEQLDELKEHVCGKLRVLAPLGFGNDYIAPLLGEYKLLHPQLDIELELSDNPNWSSHHKWDIIIYIGALNDSSLKMITLAKNQRFVCASPKYLEQMGEPKEPQELLKHRCIALRENNEDVTLWPFTKLLHEKLSHDKLSNDKPTDDKLEMIRITPTLASNEGRVIKDWAMAGLGVIMRSEWDVQPQINNGELVRILADYSLPNANIVALLSSPEKERSARISGFIQLLKQRLTPLPWK</sequence>
<name>A8H2Z6_SHEPA</name>
<dbReference type="GO" id="GO:0003700">
    <property type="term" value="F:DNA-binding transcription factor activity"/>
    <property type="evidence" value="ECO:0007669"/>
    <property type="project" value="InterPro"/>
</dbReference>
<accession>A8H2Z6</accession>
<dbReference type="PANTHER" id="PTHR30537">
    <property type="entry name" value="HTH-TYPE TRANSCRIPTIONAL REGULATOR"/>
    <property type="match status" value="1"/>
</dbReference>
<organism evidence="6 7">
    <name type="scientific">Shewanella pealeana (strain ATCC 700345 / ANG-SQ1)</name>
    <dbReference type="NCBI Taxonomy" id="398579"/>
    <lineage>
        <taxon>Bacteria</taxon>
        <taxon>Pseudomonadati</taxon>
        <taxon>Pseudomonadota</taxon>
        <taxon>Gammaproteobacteria</taxon>
        <taxon>Alteromonadales</taxon>
        <taxon>Shewanellaceae</taxon>
        <taxon>Shewanella</taxon>
    </lineage>
</organism>
<dbReference type="eggNOG" id="COG0583">
    <property type="taxonomic scope" value="Bacteria"/>
</dbReference>
<evidence type="ECO:0000256" key="1">
    <source>
        <dbReference type="ARBA" id="ARBA00009437"/>
    </source>
</evidence>
<dbReference type="Gene3D" id="3.40.190.290">
    <property type="match status" value="1"/>
</dbReference>
<evidence type="ECO:0000256" key="2">
    <source>
        <dbReference type="ARBA" id="ARBA00023015"/>
    </source>
</evidence>
<dbReference type="Pfam" id="PF03466">
    <property type="entry name" value="LysR_substrate"/>
    <property type="match status" value="1"/>
</dbReference>
<dbReference type="PROSITE" id="PS50931">
    <property type="entry name" value="HTH_LYSR"/>
    <property type="match status" value="1"/>
</dbReference>
<keyword evidence="3" id="KW-0238">DNA-binding</keyword>
<keyword evidence="2" id="KW-0805">Transcription regulation</keyword>
<dbReference type="OrthoDB" id="9786526at2"/>
<keyword evidence="7" id="KW-1185">Reference proteome</keyword>
<comment type="similarity">
    <text evidence="1">Belongs to the LysR transcriptional regulatory family.</text>
</comment>
<dbReference type="STRING" id="398579.Spea_1608"/>
<dbReference type="HOGENOM" id="CLU_039613_16_4_6"/>
<evidence type="ECO:0000259" key="5">
    <source>
        <dbReference type="PROSITE" id="PS50931"/>
    </source>
</evidence>
<reference evidence="6 7" key="1">
    <citation type="submission" date="2007-10" db="EMBL/GenBank/DDBJ databases">
        <title>Complete sequence of Shewanella pealeana ATCC 700345.</title>
        <authorList>
            <consortium name="US DOE Joint Genome Institute"/>
            <person name="Copeland A."/>
            <person name="Lucas S."/>
            <person name="Lapidus A."/>
            <person name="Barry K."/>
            <person name="Glavina del Rio T."/>
            <person name="Dalin E."/>
            <person name="Tice H."/>
            <person name="Pitluck S."/>
            <person name="Chertkov O."/>
            <person name="Brettin T."/>
            <person name="Bruce D."/>
            <person name="Detter J.C."/>
            <person name="Han C."/>
            <person name="Schmutz J."/>
            <person name="Larimer F."/>
            <person name="Land M."/>
            <person name="Hauser L."/>
            <person name="Kyrpides N."/>
            <person name="Kim E."/>
            <person name="Zhao J.-S.Z."/>
            <person name="Manno D."/>
            <person name="Hawari J."/>
            <person name="Richardson P."/>
        </authorList>
    </citation>
    <scope>NUCLEOTIDE SEQUENCE [LARGE SCALE GENOMIC DNA]</scope>
    <source>
        <strain evidence="7">ATCC 700345 / ANG-SQ1</strain>
    </source>
</reference>
<dbReference type="RefSeq" id="WP_012154857.1">
    <property type="nucleotide sequence ID" value="NC_009901.1"/>
</dbReference>
<evidence type="ECO:0000256" key="3">
    <source>
        <dbReference type="ARBA" id="ARBA00023125"/>
    </source>
</evidence>
<dbReference type="InterPro" id="IPR058163">
    <property type="entry name" value="LysR-type_TF_proteobact-type"/>
</dbReference>